<sequence length="223" mass="26262">IQSTFANTYKYGLGIQFYRSVYLTSLLPQNVQESDWLKSLRLELKGKQDFDIYELPYGEQKLSALRYFRCNASYSVISNLSYIRSCTSSHLGDDIAKLIKNQRDFKDIIICGNSLKKWESILYQHNNLTRITLQRILVSFPLMNFGDCGCINLVQKVEHIFLFEEGFEKFINTLLRHSNENMKEIKFFDDFRDSKYLKDIKGTYVPKCLLFNWVRFTQESICA</sequence>
<gene>
    <name evidence="1" type="ORF">FMOSSE_LOCUS3472</name>
</gene>
<dbReference type="Proteomes" id="UP000789375">
    <property type="component" value="Unassembled WGS sequence"/>
</dbReference>
<dbReference type="AlphaFoldDB" id="A0A9N8WLT8"/>
<reference evidence="1" key="1">
    <citation type="submission" date="2021-06" db="EMBL/GenBank/DDBJ databases">
        <authorList>
            <person name="Kallberg Y."/>
            <person name="Tangrot J."/>
            <person name="Rosling A."/>
        </authorList>
    </citation>
    <scope>NUCLEOTIDE SEQUENCE</scope>
    <source>
        <strain evidence="1">87-6 pot B 2015</strain>
    </source>
</reference>
<evidence type="ECO:0000313" key="2">
    <source>
        <dbReference type="Proteomes" id="UP000789375"/>
    </source>
</evidence>
<comment type="caution">
    <text evidence="1">The sequence shown here is derived from an EMBL/GenBank/DDBJ whole genome shotgun (WGS) entry which is preliminary data.</text>
</comment>
<name>A0A9N8WLT8_FUNMO</name>
<feature type="non-terminal residue" evidence="1">
    <location>
        <position position="223"/>
    </location>
</feature>
<protein>
    <submittedName>
        <fullName evidence="1">15554_t:CDS:1</fullName>
    </submittedName>
</protein>
<accession>A0A9N8WLT8</accession>
<proteinExistence type="predicted"/>
<organism evidence="1 2">
    <name type="scientific">Funneliformis mosseae</name>
    <name type="common">Endomycorrhizal fungus</name>
    <name type="synonym">Glomus mosseae</name>
    <dbReference type="NCBI Taxonomy" id="27381"/>
    <lineage>
        <taxon>Eukaryota</taxon>
        <taxon>Fungi</taxon>
        <taxon>Fungi incertae sedis</taxon>
        <taxon>Mucoromycota</taxon>
        <taxon>Glomeromycotina</taxon>
        <taxon>Glomeromycetes</taxon>
        <taxon>Glomerales</taxon>
        <taxon>Glomeraceae</taxon>
        <taxon>Funneliformis</taxon>
    </lineage>
</organism>
<evidence type="ECO:0000313" key="1">
    <source>
        <dbReference type="EMBL" id="CAG8489826.1"/>
    </source>
</evidence>
<dbReference type="EMBL" id="CAJVPP010000519">
    <property type="protein sequence ID" value="CAG8489826.1"/>
    <property type="molecule type" value="Genomic_DNA"/>
</dbReference>
<keyword evidence="2" id="KW-1185">Reference proteome</keyword>